<evidence type="ECO:0000313" key="2">
    <source>
        <dbReference type="Proteomes" id="UP001638806"/>
    </source>
</evidence>
<accession>A0ACC4E734</accession>
<organism evidence="1 2">
    <name type="scientific">Purpureocillium lilacinum</name>
    <name type="common">Paecilomyces lilacinus</name>
    <dbReference type="NCBI Taxonomy" id="33203"/>
    <lineage>
        <taxon>Eukaryota</taxon>
        <taxon>Fungi</taxon>
        <taxon>Dikarya</taxon>
        <taxon>Ascomycota</taxon>
        <taxon>Pezizomycotina</taxon>
        <taxon>Sordariomycetes</taxon>
        <taxon>Hypocreomycetidae</taxon>
        <taxon>Hypocreales</taxon>
        <taxon>Ophiocordycipitaceae</taxon>
        <taxon>Purpureocillium</taxon>
    </lineage>
</organism>
<evidence type="ECO:0000313" key="1">
    <source>
        <dbReference type="EMBL" id="KAL3964470.1"/>
    </source>
</evidence>
<dbReference type="EMBL" id="JBGNUJ010000002">
    <property type="protein sequence ID" value="KAL3964470.1"/>
    <property type="molecule type" value="Genomic_DNA"/>
</dbReference>
<dbReference type="Proteomes" id="UP001638806">
    <property type="component" value="Unassembled WGS sequence"/>
</dbReference>
<proteinExistence type="predicted"/>
<sequence>MSLQWVDVLYGQEPAPHSDLAGTTPGPPTWISQNPDHCHHRLLGLQRLLQHPGPSPAQEFWCGNRDNLRGRAARSDEDPSIPPTAQNPSADFQGLSGLALSGHASRFVTLLDLDLYLLRRPLCLFGLSTSLPASGRLFDFGAPSRVPWKRQGLPPPPSSEAPPIRLDDSGFVPEHIKAR</sequence>
<keyword evidence="2" id="KW-1185">Reference proteome</keyword>
<protein>
    <submittedName>
        <fullName evidence="1">Uncharacterized protein</fullName>
    </submittedName>
</protein>
<comment type="caution">
    <text evidence="1">The sequence shown here is derived from an EMBL/GenBank/DDBJ whole genome shotgun (WGS) entry which is preliminary data.</text>
</comment>
<gene>
    <name evidence="1" type="ORF">ACCO45_001474</name>
</gene>
<reference evidence="1" key="1">
    <citation type="submission" date="2024-12" db="EMBL/GenBank/DDBJ databases">
        <title>Comparative genomics and development of molecular markers within Purpureocillium lilacinum and among Purpureocillium species.</title>
        <authorList>
            <person name="Yeh Z.-Y."/>
            <person name="Ni N.-T."/>
            <person name="Lo P.-H."/>
            <person name="Mushyakhwo K."/>
            <person name="Lin C.-F."/>
            <person name="Nai Y.-S."/>
        </authorList>
    </citation>
    <scope>NUCLEOTIDE SEQUENCE</scope>
    <source>
        <strain evidence="1">NCHU-NPUST-175</strain>
    </source>
</reference>
<name>A0ACC4E734_PURLI</name>